<dbReference type="PANTHER" id="PTHR35561:SF1">
    <property type="entry name" value="RNA 2',3'-CYCLIC PHOSPHODIESTERASE"/>
    <property type="match status" value="1"/>
</dbReference>
<dbReference type="EC" id="3.1.4.58" evidence="2"/>
<evidence type="ECO:0000313" key="4">
    <source>
        <dbReference type="EMBL" id="QIR05351.1"/>
    </source>
</evidence>
<comment type="similarity">
    <text evidence="2">Belongs to the 2H phosphoesterase superfamily. ThpR family.</text>
</comment>
<keyword evidence="1 2" id="KW-0378">Hydrolase</keyword>
<dbReference type="NCBIfam" id="TIGR02258">
    <property type="entry name" value="2_5_ligase"/>
    <property type="match status" value="1"/>
</dbReference>
<feature type="active site" description="Proton donor" evidence="2">
    <location>
        <position position="41"/>
    </location>
</feature>
<dbReference type="Proteomes" id="UP000501408">
    <property type="component" value="Chromosome 1"/>
</dbReference>
<evidence type="ECO:0000259" key="3">
    <source>
        <dbReference type="Pfam" id="PF02834"/>
    </source>
</evidence>
<dbReference type="EMBL" id="CP050266">
    <property type="protein sequence ID" value="QIR05351.1"/>
    <property type="molecule type" value="Genomic_DNA"/>
</dbReference>
<dbReference type="RefSeq" id="WP_167313993.1">
    <property type="nucleotide sequence ID" value="NZ_CP050266.1"/>
</dbReference>
<proteinExistence type="inferred from homology"/>
<comment type="function">
    <text evidence="2">Hydrolyzes RNA 2',3'-cyclic phosphodiester to an RNA 2'-phosphomonoester.</text>
</comment>
<dbReference type="PANTHER" id="PTHR35561">
    <property type="entry name" value="RNA 2',3'-CYCLIC PHOSPHODIESTERASE"/>
    <property type="match status" value="1"/>
</dbReference>
<organism evidence="4 5">
    <name type="scientific">Salinivibrio costicola</name>
    <name type="common">Vibrio costicola</name>
    <dbReference type="NCBI Taxonomy" id="51367"/>
    <lineage>
        <taxon>Bacteria</taxon>
        <taxon>Pseudomonadati</taxon>
        <taxon>Pseudomonadota</taxon>
        <taxon>Gammaproteobacteria</taxon>
        <taxon>Vibrionales</taxon>
        <taxon>Vibrionaceae</taxon>
        <taxon>Salinivibrio</taxon>
    </lineage>
</organism>
<sequence length="185" mass="19848">MRVFFALGLNESVNLAARKALADYKNQLSGEGRAVPDANLHLTLAFLGDVPEAVLPALCEEANAICLSSFSLTLSQLAVWSGPNIACATVATPPAMLCELAHRLSQLAAWPAQRDSHAFTPHITLRRGVKTVQGLDGPPLPSLTFTCQRFGLYASPSHQATHGPRDSEGIALYQCLHAFDLTSRN</sequence>
<feature type="active site" description="Proton acceptor" evidence="2">
    <location>
        <position position="122"/>
    </location>
</feature>
<reference evidence="4 5" key="1">
    <citation type="submission" date="2020-03" db="EMBL/GenBank/DDBJ databases">
        <title>Genome mining reveals the biosynthetic pathways of PHA and ectoines of the halophilic strain Salinivibrio costicola M318 isolated from fermented shrimp paste.</title>
        <authorList>
            <person name="Doan T.V."/>
            <person name="Tran L.T."/>
            <person name="Trieu T.A."/>
            <person name="Nguyen Q.V."/>
            <person name="Quach T.N."/>
            <person name="Phi T.Q."/>
            <person name="Kumar S."/>
        </authorList>
    </citation>
    <scope>NUCLEOTIDE SEQUENCE [LARGE SCALE GENOMIC DNA]</scope>
    <source>
        <strain evidence="4 5">M318</strain>
    </source>
</reference>
<dbReference type="InterPro" id="IPR014051">
    <property type="entry name" value="Phosphoesterase_HXTX"/>
</dbReference>
<dbReference type="Gene3D" id="3.90.1140.10">
    <property type="entry name" value="Cyclic phosphodiesterase"/>
    <property type="match status" value="1"/>
</dbReference>
<protein>
    <recommendedName>
        <fullName evidence="2">RNA 2',3'-cyclic phosphodiesterase</fullName>
        <shortName evidence="2">RNA 2',3'-CPDase</shortName>
        <ecNumber evidence="2">3.1.4.58</ecNumber>
    </recommendedName>
</protein>
<feature type="short sequence motif" description="HXTX 2" evidence="2">
    <location>
        <begin position="122"/>
        <end position="125"/>
    </location>
</feature>
<keyword evidence="5" id="KW-1185">Reference proteome</keyword>
<dbReference type="InterPro" id="IPR009097">
    <property type="entry name" value="Cyclic_Pdiesterase"/>
</dbReference>
<dbReference type="Pfam" id="PF02834">
    <property type="entry name" value="LigT_PEase"/>
    <property type="match status" value="1"/>
</dbReference>
<dbReference type="InterPro" id="IPR004175">
    <property type="entry name" value="RNA_CPDase"/>
</dbReference>
<dbReference type="SUPFAM" id="SSF55144">
    <property type="entry name" value="LigT-like"/>
    <property type="match status" value="1"/>
</dbReference>
<dbReference type="HAMAP" id="MF_01940">
    <property type="entry name" value="RNA_CPDase"/>
    <property type="match status" value="1"/>
</dbReference>
<feature type="domain" description="Phosphoesterase HXTX" evidence="3">
    <location>
        <begin position="13"/>
        <end position="82"/>
    </location>
</feature>
<name>A0ABX6K1A1_SALCS</name>
<gene>
    <name evidence="4" type="primary">thpR</name>
    <name evidence="4" type="ORF">HBA18_02505</name>
</gene>
<evidence type="ECO:0000256" key="1">
    <source>
        <dbReference type="ARBA" id="ARBA00022801"/>
    </source>
</evidence>
<feature type="short sequence motif" description="HXTX 1" evidence="2">
    <location>
        <begin position="41"/>
        <end position="44"/>
    </location>
</feature>
<accession>A0ABX6K1A1</accession>
<evidence type="ECO:0000256" key="2">
    <source>
        <dbReference type="HAMAP-Rule" id="MF_01940"/>
    </source>
</evidence>
<evidence type="ECO:0000313" key="5">
    <source>
        <dbReference type="Proteomes" id="UP000501408"/>
    </source>
</evidence>
<comment type="catalytic activity">
    <reaction evidence="2">
        <text>a 3'-end 2',3'-cyclophospho-ribonucleotide-RNA + H2O = a 3'-end 2'-phospho-ribonucleotide-RNA + H(+)</text>
        <dbReference type="Rhea" id="RHEA:11828"/>
        <dbReference type="Rhea" id="RHEA-COMP:10464"/>
        <dbReference type="Rhea" id="RHEA-COMP:17353"/>
        <dbReference type="ChEBI" id="CHEBI:15377"/>
        <dbReference type="ChEBI" id="CHEBI:15378"/>
        <dbReference type="ChEBI" id="CHEBI:83064"/>
        <dbReference type="ChEBI" id="CHEBI:173113"/>
        <dbReference type="EC" id="3.1.4.58"/>
    </reaction>
</comment>